<keyword evidence="2" id="KW-1185">Reference proteome</keyword>
<dbReference type="SUPFAM" id="SSF56935">
    <property type="entry name" value="Porins"/>
    <property type="match status" value="1"/>
</dbReference>
<organism evidence="1 2">
    <name type="scientific">Pustulibacterium marinum</name>
    <dbReference type="NCBI Taxonomy" id="1224947"/>
    <lineage>
        <taxon>Bacteria</taxon>
        <taxon>Pseudomonadati</taxon>
        <taxon>Bacteroidota</taxon>
        <taxon>Flavobacteriia</taxon>
        <taxon>Flavobacteriales</taxon>
        <taxon>Flavobacteriaceae</taxon>
        <taxon>Pustulibacterium</taxon>
    </lineage>
</organism>
<protein>
    <recommendedName>
        <fullName evidence="3">Long-chain fatty acid transport protein</fullName>
    </recommendedName>
</protein>
<dbReference type="EMBL" id="FPBK01000005">
    <property type="protein sequence ID" value="SFU50352.1"/>
    <property type="molecule type" value="Genomic_DNA"/>
</dbReference>
<dbReference type="Proteomes" id="UP000199138">
    <property type="component" value="Unassembled WGS sequence"/>
</dbReference>
<sequence length="401" mass="44921">MTFTALAQTNNLTGSPYSLYGLGVFNEANLGKTNALGKSGVALGSDYMINNLNPASLASIHNKSFMFDIGFNTEFDSYENRYSDDSKVRFNFSNFAIAFPVSRKAAMSIVLTPFSNVGYELVGIESDIEGNQGTFTSYVSGSGGLNSIKVNYGYNLSDKLNVGAGLEYIFGNIEEKETVAVESNYLLTTRDTYYKNFRATAGLQYNPTESTGFGAVVKFPTLLNASQDLEVTKVVDLTEVAVDSEEDIDIDSFKLPFEFTVGFRQTFAKKFTFNIDYRKSLWGNTDQTDNIGTFKDQDFIGAGLEYLNNNKGYKYWQRMRYRIGFNYDNGYLDIRDESINNMGFTIGLGLPMSNKNNSFINLAYSYGQRGVVSSTLIQENYHFLSLNLSLENIWFVKSKYN</sequence>
<proteinExistence type="predicted"/>
<dbReference type="STRING" id="1224947.SAMN05216480_105148"/>
<name>A0A1I7GPD8_9FLAO</name>
<evidence type="ECO:0000313" key="2">
    <source>
        <dbReference type="Proteomes" id="UP000199138"/>
    </source>
</evidence>
<evidence type="ECO:0000313" key="1">
    <source>
        <dbReference type="EMBL" id="SFU50352.1"/>
    </source>
</evidence>
<accession>A0A1I7GPD8</accession>
<gene>
    <name evidence="1" type="ORF">SAMN05216480_105148</name>
</gene>
<reference evidence="1 2" key="1">
    <citation type="submission" date="2016-10" db="EMBL/GenBank/DDBJ databases">
        <authorList>
            <person name="de Groot N.N."/>
        </authorList>
    </citation>
    <scope>NUCLEOTIDE SEQUENCE [LARGE SCALE GENOMIC DNA]</scope>
    <source>
        <strain evidence="1 2">CGMCC 1.12333</strain>
    </source>
</reference>
<dbReference type="Gene3D" id="2.40.160.60">
    <property type="entry name" value="Outer membrane protein transport protein (OMPP1/FadL/TodX)"/>
    <property type="match status" value="1"/>
</dbReference>
<evidence type="ECO:0008006" key="3">
    <source>
        <dbReference type="Google" id="ProtNLM"/>
    </source>
</evidence>
<dbReference type="AlphaFoldDB" id="A0A1I7GPD8"/>